<organism evidence="2 3">
    <name type="scientific">Gnomoniopsis smithogilvyi</name>
    <dbReference type="NCBI Taxonomy" id="1191159"/>
    <lineage>
        <taxon>Eukaryota</taxon>
        <taxon>Fungi</taxon>
        <taxon>Dikarya</taxon>
        <taxon>Ascomycota</taxon>
        <taxon>Pezizomycotina</taxon>
        <taxon>Sordariomycetes</taxon>
        <taxon>Sordariomycetidae</taxon>
        <taxon>Diaporthales</taxon>
        <taxon>Gnomoniaceae</taxon>
        <taxon>Gnomoniopsis</taxon>
    </lineage>
</organism>
<evidence type="ECO:0000313" key="2">
    <source>
        <dbReference type="EMBL" id="KAJ4386439.1"/>
    </source>
</evidence>
<dbReference type="Proteomes" id="UP001140453">
    <property type="component" value="Unassembled WGS sequence"/>
</dbReference>
<keyword evidence="1" id="KW-0472">Membrane</keyword>
<dbReference type="OrthoDB" id="5139479at2759"/>
<feature type="transmembrane region" description="Helical" evidence="1">
    <location>
        <begin position="20"/>
        <end position="39"/>
    </location>
</feature>
<dbReference type="EMBL" id="JAPEVB010000006">
    <property type="protein sequence ID" value="KAJ4386439.1"/>
    <property type="molecule type" value="Genomic_DNA"/>
</dbReference>
<reference evidence="2" key="1">
    <citation type="submission" date="2022-10" db="EMBL/GenBank/DDBJ databases">
        <title>Tapping the CABI collections for fungal endophytes: first genome assemblies for Collariella, Neodidymelliopsis, Ascochyta clinopodiicola, Didymella pomorum, Didymosphaeria variabile, Neocosmospora piperis and Neocucurbitaria cava.</title>
        <authorList>
            <person name="Hill R."/>
        </authorList>
    </citation>
    <scope>NUCLEOTIDE SEQUENCE</scope>
    <source>
        <strain evidence="2">IMI 355082</strain>
    </source>
</reference>
<evidence type="ECO:0000256" key="1">
    <source>
        <dbReference type="SAM" id="Phobius"/>
    </source>
</evidence>
<name>A0A9W8YKK4_9PEZI</name>
<accession>A0A9W8YKK4</accession>
<comment type="caution">
    <text evidence="2">The sequence shown here is derived from an EMBL/GenBank/DDBJ whole genome shotgun (WGS) entry which is preliminary data.</text>
</comment>
<proteinExistence type="predicted"/>
<keyword evidence="1" id="KW-0812">Transmembrane</keyword>
<dbReference type="AlphaFoldDB" id="A0A9W8YKK4"/>
<keyword evidence="1" id="KW-1133">Transmembrane helix</keyword>
<sequence length="378" mass="42041">MGLFKLLCSSKVSLSTRFWVLLRGCLITSIWLSGIVLFYKTSNITLYDTIYKYDVTAGVGSFNASLVQPFINYLQGLSPNYPYTVLPYTQYAAAYTLVLNPLIATVSEPVACISDAPGDCMSYLFSGGLEMVTPWIPKQDTDYPMVKIDNVQAVQMDFSGSTSIDTRLSLCNGTTGGICGSYGMQYNITSRVSFFSRQATLTTARSNYSILSVVDTSAPEPIIDVDVTAYRAALGWLLNYTSADIPGPSSIAQSFWSSNLRMQDPSTYGIIVQNFQSVLAFPFWLFNDNNWGNTALKSNQTVAGLPQQFYTQASIVAPYQAIEFNQGMFIVFVVLQGLGILFAWGTLFWVWICSRVQPETSGFLLFEAKYRNKRWLKL</sequence>
<protein>
    <submittedName>
        <fullName evidence="2">Uncharacterized protein</fullName>
    </submittedName>
</protein>
<gene>
    <name evidence="2" type="ORF">N0V93_009335</name>
</gene>
<keyword evidence="3" id="KW-1185">Reference proteome</keyword>
<evidence type="ECO:0000313" key="3">
    <source>
        <dbReference type="Proteomes" id="UP001140453"/>
    </source>
</evidence>
<feature type="transmembrane region" description="Helical" evidence="1">
    <location>
        <begin position="329"/>
        <end position="352"/>
    </location>
</feature>